<protein>
    <submittedName>
        <fullName evidence="7">SLC12A2</fullName>
    </submittedName>
</protein>
<name>A0A212D082_CEREH</name>
<dbReference type="GO" id="GO:0055064">
    <property type="term" value="P:chloride ion homeostasis"/>
    <property type="evidence" value="ECO:0007669"/>
    <property type="project" value="TreeGrafter"/>
</dbReference>
<dbReference type="InterPro" id="IPR004842">
    <property type="entry name" value="SLC12A_fam"/>
</dbReference>
<dbReference type="PANTHER" id="PTHR11827">
    <property type="entry name" value="SOLUTE CARRIER FAMILY 12, CATION COTRANSPORTERS"/>
    <property type="match status" value="1"/>
</dbReference>
<sequence>EIFNENFGPDFRDEETFFSVFAIFFPAATGILAGANISGSCVVRDATGNVNDTIVTELTNCTSAACKLNFDFSSCETNPCSYGLMNNFQALCKDNIYPAFQMFAKGYGKNNEPLRGYILTFLIALGFILIDVNWGSSTQALTYLNALQHSIRLSGVEDHVKNF</sequence>
<gene>
    <name evidence="7" type="ORF">Celaphus_00003414</name>
</gene>
<keyword evidence="4 5" id="KW-0472">Membrane</keyword>
<dbReference type="GO" id="GO:0016324">
    <property type="term" value="C:apical plasma membrane"/>
    <property type="evidence" value="ECO:0007669"/>
    <property type="project" value="TreeGrafter"/>
</dbReference>
<evidence type="ECO:0000256" key="3">
    <source>
        <dbReference type="ARBA" id="ARBA00022989"/>
    </source>
</evidence>
<dbReference type="GO" id="GO:0055078">
    <property type="term" value="P:sodium ion homeostasis"/>
    <property type="evidence" value="ECO:0007669"/>
    <property type="project" value="TreeGrafter"/>
</dbReference>
<evidence type="ECO:0000313" key="8">
    <source>
        <dbReference type="Proteomes" id="UP000242450"/>
    </source>
</evidence>
<dbReference type="GO" id="GO:0055075">
    <property type="term" value="P:potassium ion homeostasis"/>
    <property type="evidence" value="ECO:0007669"/>
    <property type="project" value="TreeGrafter"/>
</dbReference>
<feature type="domain" description="Amino acid permease/ SLC12A" evidence="6">
    <location>
        <begin position="87"/>
        <end position="131"/>
    </location>
</feature>
<evidence type="ECO:0000256" key="2">
    <source>
        <dbReference type="ARBA" id="ARBA00022692"/>
    </source>
</evidence>
<keyword evidence="3 5" id="KW-1133">Transmembrane helix</keyword>
<feature type="non-terminal residue" evidence="7">
    <location>
        <position position="1"/>
    </location>
</feature>
<evidence type="ECO:0000259" key="6">
    <source>
        <dbReference type="Pfam" id="PF00324"/>
    </source>
</evidence>
<evidence type="ECO:0000256" key="4">
    <source>
        <dbReference type="ARBA" id="ARBA00023136"/>
    </source>
</evidence>
<dbReference type="EMBL" id="MKHE01000009">
    <property type="protein sequence ID" value="OWK11658.1"/>
    <property type="molecule type" value="Genomic_DNA"/>
</dbReference>
<dbReference type="InterPro" id="IPR004841">
    <property type="entry name" value="AA-permease/SLC12A_dom"/>
</dbReference>
<feature type="transmembrane region" description="Helical" evidence="5">
    <location>
        <begin position="16"/>
        <end position="35"/>
    </location>
</feature>
<proteinExistence type="predicted"/>
<dbReference type="PANTHER" id="PTHR11827:SF58">
    <property type="entry name" value="SOLUTE CARRIER FAMILY 12 MEMBER 2"/>
    <property type="match status" value="1"/>
</dbReference>
<feature type="transmembrane region" description="Helical" evidence="5">
    <location>
        <begin position="114"/>
        <end position="134"/>
    </location>
</feature>
<dbReference type="GO" id="GO:1990573">
    <property type="term" value="P:potassium ion import across plasma membrane"/>
    <property type="evidence" value="ECO:0007669"/>
    <property type="project" value="TreeGrafter"/>
</dbReference>
<comment type="caution">
    <text evidence="7">The sequence shown here is derived from an EMBL/GenBank/DDBJ whole genome shotgun (WGS) entry which is preliminary data.</text>
</comment>
<keyword evidence="8" id="KW-1185">Reference proteome</keyword>
<keyword evidence="2 5" id="KW-0812">Transmembrane</keyword>
<dbReference type="GO" id="GO:0008519">
    <property type="term" value="F:ammonium channel activity"/>
    <property type="evidence" value="ECO:0007669"/>
    <property type="project" value="TreeGrafter"/>
</dbReference>
<evidence type="ECO:0000313" key="7">
    <source>
        <dbReference type="EMBL" id="OWK11658.1"/>
    </source>
</evidence>
<dbReference type="GO" id="GO:0006884">
    <property type="term" value="P:cell volume homeostasis"/>
    <property type="evidence" value="ECO:0007669"/>
    <property type="project" value="TreeGrafter"/>
</dbReference>
<evidence type="ECO:0000256" key="1">
    <source>
        <dbReference type="ARBA" id="ARBA00004141"/>
    </source>
</evidence>
<accession>A0A212D082</accession>
<evidence type="ECO:0000256" key="5">
    <source>
        <dbReference type="SAM" id="Phobius"/>
    </source>
</evidence>
<feature type="non-terminal residue" evidence="7">
    <location>
        <position position="163"/>
    </location>
</feature>
<dbReference type="GO" id="GO:0008511">
    <property type="term" value="F:sodium:potassium:chloride symporter activity"/>
    <property type="evidence" value="ECO:0007669"/>
    <property type="project" value="TreeGrafter"/>
</dbReference>
<dbReference type="AlphaFoldDB" id="A0A212D082"/>
<reference evidence="7 8" key="1">
    <citation type="journal article" date="2018" name="Mol. Genet. Genomics">
        <title>The red deer Cervus elaphus genome CerEla1.0: sequencing, annotating, genes, and chromosomes.</title>
        <authorList>
            <person name="Bana N.A."/>
            <person name="Nyiri A."/>
            <person name="Nagy J."/>
            <person name="Frank K."/>
            <person name="Nagy T."/>
            <person name="Steger V."/>
            <person name="Schiller M."/>
            <person name="Lakatos P."/>
            <person name="Sugar L."/>
            <person name="Horn P."/>
            <person name="Barta E."/>
            <person name="Orosz L."/>
        </authorList>
    </citation>
    <scope>NUCLEOTIDE SEQUENCE [LARGE SCALE GENOMIC DNA]</scope>
    <source>
        <strain evidence="7">Hungarian</strain>
    </source>
</reference>
<dbReference type="OrthoDB" id="2020542at2759"/>
<dbReference type="Proteomes" id="UP000242450">
    <property type="component" value="Chromosome 9"/>
</dbReference>
<dbReference type="Pfam" id="PF00324">
    <property type="entry name" value="AA_permease"/>
    <property type="match status" value="1"/>
</dbReference>
<organism evidence="7 8">
    <name type="scientific">Cervus elaphus hippelaphus</name>
    <name type="common">European red deer</name>
    <dbReference type="NCBI Taxonomy" id="46360"/>
    <lineage>
        <taxon>Eukaryota</taxon>
        <taxon>Metazoa</taxon>
        <taxon>Chordata</taxon>
        <taxon>Craniata</taxon>
        <taxon>Vertebrata</taxon>
        <taxon>Euteleostomi</taxon>
        <taxon>Mammalia</taxon>
        <taxon>Eutheria</taxon>
        <taxon>Laurasiatheria</taxon>
        <taxon>Artiodactyla</taxon>
        <taxon>Ruminantia</taxon>
        <taxon>Pecora</taxon>
        <taxon>Cervidae</taxon>
        <taxon>Cervinae</taxon>
        <taxon>Cervus</taxon>
    </lineage>
</organism>
<comment type="subcellular location">
    <subcellularLocation>
        <location evidence="1">Membrane</location>
        <topology evidence="1">Multi-pass membrane protein</topology>
    </subcellularLocation>
</comment>